<proteinExistence type="predicted"/>
<evidence type="ECO:0000313" key="2">
    <source>
        <dbReference type="WBParaSite" id="ES5_v2.g29609.t1"/>
    </source>
</evidence>
<accession>A0AC34GIY3</accession>
<evidence type="ECO:0000313" key="1">
    <source>
        <dbReference type="Proteomes" id="UP000887579"/>
    </source>
</evidence>
<dbReference type="WBParaSite" id="ES5_v2.g29609.t1">
    <property type="protein sequence ID" value="ES5_v2.g29609.t1"/>
    <property type="gene ID" value="ES5_v2.g29609"/>
</dbReference>
<reference evidence="2" key="1">
    <citation type="submission" date="2022-11" db="UniProtKB">
        <authorList>
            <consortium name="WormBaseParasite"/>
        </authorList>
    </citation>
    <scope>IDENTIFICATION</scope>
</reference>
<organism evidence="1 2">
    <name type="scientific">Panagrolaimus sp. ES5</name>
    <dbReference type="NCBI Taxonomy" id="591445"/>
    <lineage>
        <taxon>Eukaryota</taxon>
        <taxon>Metazoa</taxon>
        <taxon>Ecdysozoa</taxon>
        <taxon>Nematoda</taxon>
        <taxon>Chromadorea</taxon>
        <taxon>Rhabditida</taxon>
        <taxon>Tylenchina</taxon>
        <taxon>Panagrolaimomorpha</taxon>
        <taxon>Panagrolaimoidea</taxon>
        <taxon>Panagrolaimidae</taxon>
        <taxon>Panagrolaimus</taxon>
    </lineage>
</organism>
<dbReference type="Proteomes" id="UP000887579">
    <property type="component" value="Unplaced"/>
</dbReference>
<sequence length="111" mass="12995">MNEAGTSKKIKFDPKIDKMWDDFLEASKPKKSLFAPESDEEIEDEKSEDKNNGKKRKIVEVYDFFGENVTREREVDEEEAKKIEERKAKAAEKKPKYLRVQGIEALIKKID</sequence>
<name>A0AC34GIY3_9BILA</name>
<protein>
    <submittedName>
        <fullName evidence="2">Uncharacterized protein</fullName>
    </submittedName>
</protein>